<name>A0A9P3LHR4_9APHY</name>
<dbReference type="PANTHER" id="PTHR42791">
    <property type="entry name" value="GNAT FAMILY ACETYLTRANSFERASE"/>
    <property type="match status" value="1"/>
</dbReference>
<dbReference type="Gene3D" id="3.40.630.30">
    <property type="match status" value="1"/>
</dbReference>
<dbReference type="CDD" id="cd04301">
    <property type="entry name" value="NAT_SF"/>
    <property type="match status" value="1"/>
</dbReference>
<dbReference type="SUPFAM" id="SSF55729">
    <property type="entry name" value="Acyl-CoA N-acyltransferases (Nat)"/>
    <property type="match status" value="1"/>
</dbReference>
<proteinExistence type="predicted"/>
<sequence length="264" mass="29506">MVEVHNWDARDTASTVFHGTPRAFGGNKVHEISYPRHMQYRDVAKACKTAELTLAPDPLDQYLNGTPDSLRWKLGRKVTFHLQFCKVVREKSEWTINHGESIMNLGDPARQEDAVDKIINAIHNRLVRGLNQLTYSKEQRLRSAEFGTKMRKAIRDTLGERTAYMIEVGSLATSPECQGRGYASSLVRVATNLADARGVPSWLVSSNTANRGFYHSLGFEVVTTFHVGDGNPTWTAAPVPVDIMVRHPKSMGDMWNEKTGVPAL</sequence>
<dbReference type="EMBL" id="BPQB01000050">
    <property type="protein sequence ID" value="GJE95605.1"/>
    <property type="molecule type" value="Genomic_DNA"/>
</dbReference>
<dbReference type="OrthoDB" id="2744543at2759"/>
<evidence type="ECO:0000313" key="3">
    <source>
        <dbReference type="Proteomes" id="UP000703269"/>
    </source>
</evidence>
<evidence type="ECO:0000313" key="2">
    <source>
        <dbReference type="EMBL" id="GJE95605.1"/>
    </source>
</evidence>
<dbReference type="Proteomes" id="UP000703269">
    <property type="component" value="Unassembled WGS sequence"/>
</dbReference>
<protein>
    <submittedName>
        <fullName evidence="2">GNAT family N-acetyltransferase</fullName>
    </submittedName>
</protein>
<accession>A0A9P3LHR4</accession>
<dbReference type="InterPro" id="IPR052523">
    <property type="entry name" value="Trichothecene_AcTrans"/>
</dbReference>
<evidence type="ECO:0000259" key="1">
    <source>
        <dbReference type="PROSITE" id="PS51186"/>
    </source>
</evidence>
<keyword evidence="3" id="KW-1185">Reference proteome</keyword>
<dbReference type="InterPro" id="IPR000182">
    <property type="entry name" value="GNAT_dom"/>
</dbReference>
<dbReference type="Pfam" id="PF13508">
    <property type="entry name" value="Acetyltransf_7"/>
    <property type="match status" value="1"/>
</dbReference>
<gene>
    <name evidence="2" type="ORF">PsYK624_117910</name>
</gene>
<reference evidence="2 3" key="1">
    <citation type="submission" date="2021-08" db="EMBL/GenBank/DDBJ databases">
        <title>Draft Genome Sequence of Phanerochaete sordida strain YK-624.</title>
        <authorList>
            <person name="Mori T."/>
            <person name="Dohra H."/>
            <person name="Suzuki T."/>
            <person name="Kawagishi H."/>
            <person name="Hirai H."/>
        </authorList>
    </citation>
    <scope>NUCLEOTIDE SEQUENCE [LARGE SCALE GENOMIC DNA]</scope>
    <source>
        <strain evidence="2 3">YK-624</strain>
    </source>
</reference>
<dbReference type="PANTHER" id="PTHR42791:SF1">
    <property type="entry name" value="N-ACETYLTRANSFERASE DOMAIN-CONTAINING PROTEIN"/>
    <property type="match status" value="1"/>
</dbReference>
<dbReference type="GO" id="GO:0016747">
    <property type="term" value="F:acyltransferase activity, transferring groups other than amino-acyl groups"/>
    <property type="evidence" value="ECO:0007669"/>
    <property type="project" value="InterPro"/>
</dbReference>
<dbReference type="InterPro" id="IPR016181">
    <property type="entry name" value="Acyl_CoA_acyltransferase"/>
</dbReference>
<dbReference type="PROSITE" id="PS51186">
    <property type="entry name" value="GNAT"/>
    <property type="match status" value="1"/>
</dbReference>
<feature type="domain" description="N-acetyltransferase" evidence="1">
    <location>
        <begin position="86"/>
        <end position="240"/>
    </location>
</feature>
<organism evidence="2 3">
    <name type="scientific">Phanerochaete sordida</name>
    <dbReference type="NCBI Taxonomy" id="48140"/>
    <lineage>
        <taxon>Eukaryota</taxon>
        <taxon>Fungi</taxon>
        <taxon>Dikarya</taxon>
        <taxon>Basidiomycota</taxon>
        <taxon>Agaricomycotina</taxon>
        <taxon>Agaricomycetes</taxon>
        <taxon>Polyporales</taxon>
        <taxon>Phanerochaetaceae</taxon>
        <taxon>Phanerochaete</taxon>
    </lineage>
</organism>
<comment type="caution">
    <text evidence="2">The sequence shown here is derived from an EMBL/GenBank/DDBJ whole genome shotgun (WGS) entry which is preliminary data.</text>
</comment>
<dbReference type="AlphaFoldDB" id="A0A9P3LHR4"/>